<dbReference type="Proteomes" id="UP000595437">
    <property type="component" value="Chromosome 4"/>
</dbReference>
<protein>
    <recommendedName>
        <fullName evidence="4">Reverse transcriptase domain-containing protein</fullName>
    </recommendedName>
</protein>
<sequence>MAFDLSSAFDTVELRPPTGKNQGPWRHKKSGRLFGSYLDGGKQCVNWNGTRATSST</sequence>
<name>A0A7T8KCL5_CALRO</name>
<feature type="region of interest" description="Disordered" evidence="1">
    <location>
        <begin position="1"/>
        <end position="28"/>
    </location>
</feature>
<evidence type="ECO:0000313" key="2">
    <source>
        <dbReference type="EMBL" id="QQP53445.1"/>
    </source>
</evidence>
<dbReference type="EMBL" id="CP045893">
    <property type="protein sequence ID" value="QQP53445.1"/>
    <property type="molecule type" value="Genomic_DNA"/>
</dbReference>
<reference evidence="3" key="1">
    <citation type="submission" date="2021-01" db="EMBL/GenBank/DDBJ databases">
        <title>Caligus Genome Assembly.</title>
        <authorList>
            <person name="Gallardo-Escarate C."/>
        </authorList>
    </citation>
    <scope>NUCLEOTIDE SEQUENCE [LARGE SCALE GENOMIC DNA]</scope>
</reference>
<accession>A0A7T8KCL5</accession>
<proteinExistence type="predicted"/>
<evidence type="ECO:0008006" key="4">
    <source>
        <dbReference type="Google" id="ProtNLM"/>
    </source>
</evidence>
<evidence type="ECO:0000313" key="3">
    <source>
        <dbReference type="Proteomes" id="UP000595437"/>
    </source>
</evidence>
<organism evidence="2 3">
    <name type="scientific">Caligus rogercresseyi</name>
    <name type="common">Sea louse</name>
    <dbReference type="NCBI Taxonomy" id="217165"/>
    <lineage>
        <taxon>Eukaryota</taxon>
        <taxon>Metazoa</taxon>
        <taxon>Ecdysozoa</taxon>
        <taxon>Arthropoda</taxon>
        <taxon>Crustacea</taxon>
        <taxon>Multicrustacea</taxon>
        <taxon>Hexanauplia</taxon>
        <taxon>Copepoda</taxon>
        <taxon>Siphonostomatoida</taxon>
        <taxon>Caligidae</taxon>
        <taxon>Caligus</taxon>
    </lineage>
</organism>
<gene>
    <name evidence="2" type="ORF">FKW44_005934</name>
</gene>
<evidence type="ECO:0000256" key="1">
    <source>
        <dbReference type="SAM" id="MobiDB-lite"/>
    </source>
</evidence>
<dbReference type="AlphaFoldDB" id="A0A7T8KCL5"/>
<keyword evidence="3" id="KW-1185">Reference proteome</keyword>